<keyword evidence="8" id="KW-0539">Nucleus</keyword>
<evidence type="ECO:0000256" key="2">
    <source>
        <dbReference type="ARBA" id="ARBA00004496"/>
    </source>
</evidence>
<gene>
    <name evidence="10" type="ORF">PPACK8108_LOCUS22092</name>
</gene>
<dbReference type="Proteomes" id="UP001153365">
    <property type="component" value="Unassembled WGS sequence"/>
</dbReference>
<keyword evidence="11" id="KW-1185">Reference proteome</keyword>
<evidence type="ECO:0000313" key="11">
    <source>
        <dbReference type="Proteomes" id="UP001153365"/>
    </source>
</evidence>
<evidence type="ECO:0000256" key="7">
    <source>
        <dbReference type="ARBA" id="ARBA00023163"/>
    </source>
</evidence>
<dbReference type="Pfam" id="PF08528">
    <property type="entry name" value="Whi5"/>
    <property type="match status" value="1"/>
</dbReference>
<feature type="region of interest" description="Disordered" evidence="9">
    <location>
        <begin position="1"/>
        <end position="37"/>
    </location>
</feature>
<feature type="compositionally biased region" description="Basic residues" evidence="9">
    <location>
        <begin position="103"/>
        <end position="116"/>
    </location>
</feature>
<keyword evidence="6" id="KW-0805">Transcription regulation</keyword>
<keyword evidence="4" id="KW-0963">Cytoplasm</keyword>
<feature type="compositionally biased region" description="Low complexity" evidence="9">
    <location>
        <begin position="145"/>
        <end position="158"/>
    </location>
</feature>
<dbReference type="PANTHER" id="PTHR40468">
    <property type="entry name" value="YALI0A15257P"/>
    <property type="match status" value="1"/>
</dbReference>
<evidence type="ECO:0000256" key="3">
    <source>
        <dbReference type="ARBA" id="ARBA00006922"/>
    </source>
</evidence>
<dbReference type="EMBL" id="CALTRL010005859">
    <property type="protein sequence ID" value="CAH7687320.1"/>
    <property type="molecule type" value="Genomic_DNA"/>
</dbReference>
<keyword evidence="5" id="KW-0678">Repressor</keyword>
<name>A0AAV0BMV9_PHAPC</name>
<dbReference type="PANTHER" id="PTHR40468:SF1">
    <property type="entry name" value="TOPOISOMERASE I DAMAGE AFFECTED PROTEIN 11"/>
    <property type="match status" value="1"/>
</dbReference>
<organism evidence="10 11">
    <name type="scientific">Phakopsora pachyrhizi</name>
    <name type="common">Asian soybean rust disease fungus</name>
    <dbReference type="NCBI Taxonomy" id="170000"/>
    <lineage>
        <taxon>Eukaryota</taxon>
        <taxon>Fungi</taxon>
        <taxon>Dikarya</taxon>
        <taxon>Basidiomycota</taxon>
        <taxon>Pucciniomycotina</taxon>
        <taxon>Pucciniomycetes</taxon>
        <taxon>Pucciniales</taxon>
        <taxon>Phakopsoraceae</taxon>
        <taxon>Phakopsora</taxon>
    </lineage>
</organism>
<evidence type="ECO:0000256" key="1">
    <source>
        <dbReference type="ARBA" id="ARBA00004123"/>
    </source>
</evidence>
<feature type="compositionally biased region" description="Basic and acidic residues" evidence="9">
    <location>
        <begin position="122"/>
        <end position="139"/>
    </location>
</feature>
<dbReference type="InterPro" id="IPR013734">
    <property type="entry name" value="TF_Nrm1/Whi5"/>
</dbReference>
<evidence type="ECO:0000256" key="4">
    <source>
        <dbReference type="ARBA" id="ARBA00022490"/>
    </source>
</evidence>
<keyword evidence="7" id="KW-0804">Transcription</keyword>
<dbReference type="AlphaFoldDB" id="A0AAV0BMV9"/>
<evidence type="ECO:0000256" key="6">
    <source>
        <dbReference type="ARBA" id="ARBA00023015"/>
    </source>
</evidence>
<accession>A0AAV0BMV9</accession>
<comment type="caution">
    <text evidence="10">The sequence shown here is derived from an EMBL/GenBank/DDBJ whole genome shotgun (WGS) entry which is preliminary data.</text>
</comment>
<feature type="region of interest" description="Disordered" evidence="9">
    <location>
        <begin position="225"/>
        <end position="254"/>
    </location>
</feature>
<evidence type="ECO:0000313" key="10">
    <source>
        <dbReference type="EMBL" id="CAH7687320.1"/>
    </source>
</evidence>
<feature type="region of interest" description="Disordered" evidence="9">
    <location>
        <begin position="93"/>
        <end position="191"/>
    </location>
</feature>
<feature type="compositionally biased region" description="Basic and acidic residues" evidence="9">
    <location>
        <begin position="166"/>
        <end position="184"/>
    </location>
</feature>
<proteinExistence type="inferred from homology"/>
<dbReference type="GO" id="GO:0005737">
    <property type="term" value="C:cytoplasm"/>
    <property type="evidence" value="ECO:0007669"/>
    <property type="project" value="UniProtKB-SubCell"/>
</dbReference>
<evidence type="ECO:0000256" key="8">
    <source>
        <dbReference type="ARBA" id="ARBA00023242"/>
    </source>
</evidence>
<evidence type="ECO:0000256" key="5">
    <source>
        <dbReference type="ARBA" id="ARBA00022491"/>
    </source>
</evidence>
<reference evidence="10" key="1">
    <citation type="submission" date="2022-06" db="EMBL/GenBank/DDBJ databases">
        <authorList>
            <consortium name="SYNGENTA / RWTH Aachen University"/>
        </authorList>
    </citation>
    <scope>NUCLEOTIDE SEQUENCE</scope>
</reference>
<dbReference type="GO" id="GO:0005634">
    <property type="term" value="C:nucleus"/>
    <property type="evidence" value="ECO:0007669"/>
    <property type="project" value="UniProtKB-SubCell"/>
</dbReference>
<comment type="similarity">
    <text evidence="3">Belongs to the WHI5/NRM1 family.</text>
</comment>
<comment type="subcellular location">
    <subcellularLocation>
        <location evidence="2">Cytoplasm</location>
    </subcellularLocation>
    <subcellularLocation>
        <location evidence="1">Nucleus</location>
    </subcellularLocation>
</comment>
<evidence type="ECO:0000256" key="9">
    <source>
        <dbReference type="SAM" id="MobiDB-lite"/>
    </source>
</evidence>
<sequence>MGSASNLRGAESSGKRPEDQSQPEGESNSRADHNQSAVVEKVLKHIRLSKAKRTLQARLSLASFKASHGWQDFAFDDIEPHVLGLFGTSWGKKKQESIPHQPSAKHKQHSRCRAKAHPYYPHSDHVPEQTNDSYRDHSIRTQARSSTSASASSANNTSILVTPPQEKAHSIETDSDEARRHAETTDQTNGSRLCFTNQNINEDYCIDDDQATAAELMLFLASGTPSPDRRLNSNPNQYHHRHLGHHQIQNLSRA</sequence>
<protein>
    <submittedName>
        <fullName evidence="10">Expressed protein</fullName>
    </submittedName>
</protein>